<evidence type="ECO:0000256" key="2">
    <source>
        <dbReference type="SAM" id="Phobius"/>
    </source>
</evidence>
<keyword evidence="2" id="KW-1133">Transmembrane helix</keyword>
<dbReference type="Pfam" id="PF13347">
    <property type="entry name" value="MFS_2"/>
    <property type="match status" value="1"/>
</dbReference>
<keyword evidence="4" id="KW-1185">Reference proteome</keyword>
<dbReference type="RefSeq" id="WP_146447787.1">
    <property type="nucleotide sequence ID" value="NZ_SJPS01000001.1"/>
</dbReference>
<feature type="transmembrane region" description="Helical" evidence="2">
    <location>
        <begin position="89"/>
        <end position="106"/>
    </location>
</feature>
<comment type="similarity">
    <text evidence="1">Belongs to the sodium:galactoside symporter (TC 2.A.2) family.</text>
</comment>
<evidence type="ECO:0000313" key="4">
    <source>
        <dbReference type="Proteomes" id="UP000318437"/>
    </source>
</evidence>
<reference evidence="3 4" key="1">
    <citation type="submission" date="2019-02" db="EMBL/GenBank/DDBJ databases">
        <title>Deep-cultivation of Planctomycetes and their phenomic and genomic characterization uncovers novel biology.</title>
        <authorList>
            <person name="Wiegand S."/>
            <person name="Jogler M."/>
            <person name="Boedeker C."/>
            <person name="Pinto D."/>
            <person name="Vollmers J."/>
            <person name="Rivas-Marin E."/>
            <person name="Kohn T."/>
            <person name="Peeters S.H."/>
            <person name="Heuer A."/>
            <person name="Rast P."/>
            <person name="Oberbeckmann S."/>
            <person name="Bunk B."/>
            <person name="Jeske O."/>
            <person name="Meyerdierks A."/>
            <person name="Storesund J.E."/>
            <person name="Kallscheuer N."/>
            <person name="Luecker S."/>
            <person name="Lage O.M."/>
            <person name="Pohl T."/>
            <person name="Merkel B.J."/>
            <person name="Hornburger P."/>
            <person name="Mueller R.-W."/>
            <person name="Bruemmer F."/>
            <person name="Labrenz M."/>
            <person name="Spormann A.M."/>
            <person name="Op Den Camp H."/>
            <person name="Overmann J."/>
            <person name="Amann R."/>
            <person name="Jetten M.S.M."/>
            <person name="Mascher T."/>
            <person name="Medema M.H."/>
            <person name="Devos D.P."/>
            <person name="Kaster A.-K."/>
            <person name="Ovreas L."/>
            <person name="Rohde M."/>
            <person name="Galperin M.Y."/>
            <person name="Jogler C."/>
        </authorList>
    </citation>
    <scope>NUCLEOTIDE SEQUENCE [LARGE SCALE GENOMIC DNA]</scope>
    <source>
        <strain evidence="3 4">Pla144</strain>
    </source>
</reference>
<evidence type="ECO:0000256" key="1">
    <source>
        <dbReference type="ARBA" id="ARBA00009617"/>
    </source>
</evidence>
<dbReference type="GO" id="GO:0015293">
    <property type="term" value="F:symporter activity"/>
    <property type="evidence" value="ECO:0007669"/>
    <property type="project" value="InterPro"/>
</dbReference>
<name>A0A5C6CZF9_9BACT</name>
<evidence type="ECO:0000313" key="3">
    <source>
        <dbReference type="EMBL" id="TWU29818.1"/>
    </source>
</evidence>
<keyword evidence="2" id="KW-0812">Transmembrane</keyword>
<dbReference type="InterPro" id="IPR039672">
    <property type="entry name" value="MFS_2"/>
</dbReference>
<feature type="transmembrane region" description="Helical" evidence="2">
    <location>
        <begin position="397"/>
        <end position="417"/>
    </location>
</feature>
<dbReference type="Proteomes" id="UP000318437">
    <property type="component" value="Unassembled WGS sequence"/>
</dbReference>
<keyword evidence="2" id="KW-0472">Membrane</keyword>
<feature type="transmembrane region" description="Helical" evidence="2">
    <location>
        <begin position="295"/>
        <end position="315"/>
    </location>
</feature>
<feature type="transmembrane region" description="Helical" evidence="2">
    <location>
        <begin position="118"/>
        <end position="144"/>
    </location>
</feature>
<feature type="transmembrane region" description="Helical" evidence="2">
    <location>
        <begin position="327"/>
        <end position="345"/>
    </location>
</feature>
<dbReference type="EMBL" id="SJPS01000001">
    <property type="protein sequence ID" value="TWU29818.1"/>
    <property type="molecule type" value="Genomic_DNA"/>
</dbReference>
<feature type="transmembrane region" description="Helical" evidence="2">
    <location>
        <begin position="351"/>
        <end position="376"/>
    </location>
</feature>
<comment type="caution">
    <text evidence="3">The sequence shown here is derived from an EMBL/GenBank/DDBJ whole genome shotgun (WGS) entry which is preliminary data.</text>
</comment>
<dbReference type="Gene3D" id="1.20.1250.20">
    <property type="entry name" value="MFS general substrate transporter like domains"/>
    <property type="match status" value="2"/>
</dbReference>
<dbReference type="SUPFAM" id="SSF103473">
    <property type="entry name" value="MFS general substrate transporter"/>
    <property type="match status" value="1"/>
</dbReference>
<dbReference type="PANTHER" id="PTHR11328">
    <property type="entry name" value="MAJOR FACILITATOR SUPERFAMILY DOMAIN-CONTAINING PROTEIN"/>
    <property type="match status" value="1"/>
</dbReference>
<accession>A0A5C6CZF9</accession>
<dbReference type="GO" id="GO:0008643">
    <property type="term" value="P:carbohydrate transport"/>
    <property type="evidence" value="ECO:0007669"/>
    <property type="project" value="InterPro"/>
</dbReference>
<gene>
    <name evidence="3" type="ORF">Pla144_05970</name>
</gene>
<sequence length="492" mass="54521">MRQIEHHETPQADRISLVQKSAYSIGMLVNNLQAAALPAMVVILNLGLGMSPVLVGIIGFAPRIFDALSDPMMGYISDHTMTRWGRRRPYIFAGAILAGIVFAAMWQLPPGHSESFYFWTFLTASILYFLAYTIYATPFVAFGFEMTPDYHERTRLQAFANTVGQLAWLGVPWFYAIMASDLFDNTVHGARVLALWVGGAICLLGIFPAIFCREKIVSIPGESKIDDGLLKVQGFWGHTKDFLQGIGTALKCRPFAKLCSATFLVFNGYQLGASFSLYVIIYYVFLGDNEQAGNLFGWFGTLTAVSTLVVIPLTAWISTKIGKRETFLITISLSLVGYAMKWIGYNPEHPYWLLASCPFVAFGTGSLFTLMGSMVADVCDYDELESKQRREGVFGAIYWWMVKVGMALAGLLTGIMLEISGFDVALKESQSGGTLLLLRIFDVGVPLISSAIAIWIISTYEITEARAYEIRAELERRRGKPDELTGEDILSV</sequence>
<feature type="transmembrane region" description="Helical" evidence="2">
    <location>
        <begin position="190"/>
        <end position="211"/>
    </location>
</feature>
<dbReference type="GO" id="GO:0005886">
    <property type="term" value="C:plasma membrane"/>
    <property type="evidence" value="ECO:0007669"/>
    <property type="project" value="TreeGrafter"/>
</dbReference>
<feature type="transmembrane region" description="Helical" evidence="2">
    <location>
        <begin position="261"/>
        <end position="283"/>
    </location>
</feature>
<dbReference type="PANTHER" id="PTHR11328:SF24">
    <property type="entry name" value="MAJOR FACILITATOR SUPERFAMILY (MFS) PROFILE DOMAIN-CONTAINING PROTEIN"/>
    <property type="match status" value="1"/>
</dbReference>
<feature type="transmembrane region" description="Helical" evidence="2">
    <location>
        <begin position="156"/>
        <end position="178"/>
    </location>
</feature>
<evidence type="ECO:0008006" key="5">
    <source>
        <dbReference type="Google" id="ProtNLM"/>
    </source>
</evidence>
<dbReference type="OrthoDB" id="9764596at2"/>
<protein>
    <recommendedName>
        <fullName evidence="5">MFS transporter</fullName>
    </recommendedName>
</protein>
<feature type="transmembrane region" description="Helical" evidence="2">
    <location>
        <begin position="437"/>
        <end position="457"/>
    </location>
</feature>
<proteinExistence type="inferred from homology"/>
<dbReference type="AlphaFoldDB" id="A0A5C6CZF9"/>
<organism evidence="3 4">
    <name type="scientific">Bythopirellula polymerisocia</name>
    <dbReference type="NCBI Taxonomy" id="2528003"/>
    <lineage>
        <taxon>Bacteria</taxon>
        <taxon>Pseudomonadati</taxon>
        <taxon>Planctomycetota</taxon>
        <taxon>Planctomycetia</taxon>
        <taxon>Pirellulales</taxon>
        <taxon>Lacipirellulaceae</taxon>
        <taxon>Bythopirellula</taxon>
    </lineage>
</organism>
<dbReference type="InterPro" id="IPR036259">
    <property type="entry name" value="MFS_trans_sf"/>
</dbReference>